<feature type="transmembrane region" description="Helical" evidence="1">
    <location>
        <begin position="15"/>
        <end position="36"/>
    </location>
</feature>
<keyword evidence="1" id="KW-0472">Membrane</keyword>
<dbReference type="AlphaFoldDB" id="A0A1H7HEE3"/>
<evidence type="ECO:0000313" key="2">
    <source>
        <dbReference type="EMBL" id="SEK48588.1"/>
    </source>
</evidence>
<evidence type="ECO:0000256" key="1">
    <source>
        <dbReference type="SAM" id="Phobius"/>
    </source>
</evidence>
<organism evidence="2 3">
    <name type="scientific">Pseudobutyrivibrio ruminis</name>
    <dbReference type="NCBI Taxonomy" id="46206"/>
    <lineage>
        <taxon>Bacteria</taxon>
        <taxon>Bacillati</taxon>
        <taxon>Bacillota</taxon>
        <taxon>Clostridia</taxon>
        <taxon>Lachnospirales</taxon>
        <taxon>Lachnospiraceae</taxon>
        <taxon>Pseudobutyrivibrio</taxon>
    </lineage>
</organism>
<dbReference type="EMBL" id="FNZX01000005">
    <property type="protein sequence ID" value="SEK48588.1"/>
    <property type="molecule type" value="Genomic_DNA"/>
</dbReference>
<dbReference type="InterPro" id="IPR007395">
    <property type="entry name" value="Zn_peptidase_2"/>
</dbReference>
<protein>
    <recommendedName>
        <fullName evidence="4">Peptidase</fullName>
    </recommendedName>
</protein>
<dbReference type="Proteomes" id="UP000182321">
    <property type="component" value="Unassembled WGS sequence"/>
</dbReference>
<proteinExistence type="predicted"/>
<reference evidence="3" key="1">
    <citation type="submission" date="2016-10" db="EMBL/GenBank/DDBJ databases">
        <authorList>
            <person name="Varghese N."/>
        </authorList>
    </citation>
    <scope>NUCLEOTIDE SEQUENCE [LARGE SCALE GENOMIC DNA]</scope>
    <source>
        <strain evidence="3">ACV-9</strain>
    </source>
</reference>
<sequence length="237" mass="26168">MYYGYGYGYGIDPTLILVLIGAAISALASMNVQGTFSKYNRIRNYRGLTSNQVAEHILHSAGIYDVKIERIRGNLTDHYSPNEKVLRLSDATYGQTSVAAIGVAAHECGHAIQHKESYAPLKLRAFSVPLANIGSKVSWPIILIGLLLGYSTIAELGVYLFSFVVIFQLITLPVEFDASARALRILDEDRLLEEDEHRGAKKVLKAAALTYVAALFTTILQLLRLVLIVNRVSRNDD</sequence>
<keyword evidence="1" id="KW-1133">Transmembrane helix</keyword>
<name>A0A1H7HEE3_9FIRM</name>
<keyword evidence="1" id="KW-0812">Transmembrane</keyword>
<evidence type="ECO:0008006" key="4">
    <source>
        <dbReference type="Google" id="ProtNLM"/>
    </source>
</evidence>
<dbReference type="RefSeq" id="WP_074789925.1">
    <property type="nucleotide sequence ID" value="NZ_FNZX01000005.1"/>
</dbReference>
<gene>
    <name evidence="2" type="ORF">SAMN02910377_01027</name>
</gene>
<feature type="transmembrane region" description="Helical" evidence="1">
    <location>
        <begin position="208"/>
        <end position="229"/>
    </location>
</feature>
<dbReference type="PANTHER" id="PTHR36434">
    <property type="entry name" value="MEMBRANE PROTEASE YUGP-RELATED"/>
    <property type="match status" value="1"/>
</dbReference>
<dbReference type="PANTHER" id="PTHR36434:SF1">
    <property type="entry name" value="MEMBRANE PROTEASE YUGP-RELATED"/>
    <property type="match status" value="1"/>
</dbReference>
<keyword evidence="3" id="KW-1185">Reference proteome</keyword>
<accession>A0A1H7HEE3</accession>
<evidence type="ECO:0000313" key="3">
    <source>
        <dbReference type="Proteomes" id="UP000182321"/>
    </source>
</evidence>
<dbReference type="Pfam" id="PF04298">
    <property type="entry name" value="Zn_peptidase_2"/>
    <property type="match status" value="1"/>
</dbReference>